<evidence type="ECO:0000256" key="4">
    <source>
        <dbReference type="ARBA" id="ARBA00022833"/>
    </source>
</evidence>
<evidence type="ECO:0000256" key="1">
    <source>
        <dbReference type="ARBA" id="ARBA00001947"/>
    </source>
</evidence>
<dbReference type="SMART" id="SM00829">
    <property type="entry name" value="PKS_ER"/>
    <property type="match status" value="1"/>
</dbReference>
<reference evidence="7" key="1">
    <citation type="submission" date="2023-08" db="EMBL/GenBank/DDBJ databases">
        <title>Black Yeasts Isolated from many extreme environments.</title>
        <authorList>
            <person name="Coleine C."/>
            <person name="Stajich J.E."/>
            <person name="Selbmann L."/>
        </authorList>
    </citation>
    <scope>NUCLEOTIDE SEQUENCE</scope>
    <source>
        <strain evidence="7">CCFEE 5401</strain>
    </source>
</reference>
<dbReference type="Proteomes" id="UP001310890">
    <property type="component" value="Unassembled WGS sequence"/>
</dbReference>
<dbReference type="PANTHER" id="PTHR42940">
    <property type="entry name" value="ALCOHOL DEHYDROGENASE 1-RELATED"/>
    <property type="match status" value="1"/>
</dbReference>
<dbReference type="Gene3D" id="3.90.180.10">
    <property type="entry name" value="Medium-chain alcohol dehydrogenases, catalytic domain"/>
    <property type="match status" value="1"/>
</dbReference>
<protein>
    <recommendedName>
        <fullName evidence="6">Enoyl reductase (ER) domain-containing protein</fullName>
    </recommendedName>
</protein>
<feature type="domain" description="Enoyl reductase (ER)" evidence="6">
    <location>
        <begin position="8"/>
        <end position="347"/>
    </location>
</feature>
<dbReference type="GO" id="GO:0046872">
    <property type="term" value="F:metal ion binding"/>
    <property type="evidence" value="ECO:0007669"/>
    <property type="project" value="UniProtKB-KW"/>
</dbReference>
<dbReference type="Gene3D" id="3.40.50.720">
    <property type="entry name" value="NAD(P)-binding Rossmann-like Domain"/>
    <property type="match status" value="1"/>
</dbReference>
<organism evidence="7 8">
    <name type="scientific">Meristemomyces frigidus</name>
    <dbReference type="NCBI Taxonomy" id="1508187"/>
    <lineage>
        <taxon>Eukaryota</taxon>
        <taxon>Fungi</taxon>
        <taxon>Dikarya</taxon>
        <taxon>Ascomycota</taxon>
        <taxon>Pezizomycotina</taxon>
        <taxon>Dothideomycetes</taxon>
        <taxon>Dothideomycetidae</taxon>
        <taxon>Mycosphaerellales</taxon>
        <taxon>Teratosphaeriaceae</taxon>
        <taxon>Meristemomyces</taxon>
    </lineage>
</organism>
<dbReference type="CDD" id="cd05284">
    <property type="entry name" value="arabinose_DH_like"/>
    <property type="match status" value="1"/>
</dbReference>
<evidence type="ECO:0000256" key="3">
    <source>
        <dbReference type="ARBA" id="ARBA00022723"/>
    </source>
</evidence>
<keyword evidence="3" id="KW-0479">Metal-binding</keyword>
<evidence type="ECO:0000256" key="5">
    <source>
        <dbReference type="ARBA" id="ARBA00023002"/>
    </source>
</evidence>
<dbReference type="SUPFAM" id="SSF50129">
    <property type="entry name" value="GroES-like"/>
    <property type="match status" value="1"/>
</dbReference>
<comment type="similarity">
    <text evidence="2">Belongs to the zinc-containing alcohol dehydrogenase family.</text>
</comment>
<proteinExistence type="inferred from homology"/>
<accession>A0AAN7THY7</accession>
<evidence type="ECO:0000259" key="6">
    <source>
        <dbReference type="SMART" id="SM00829"/>
    </source>
</evidence>
<evidence type="ECO:0000313" key="8">
    <source>
        <dbReference type="Proteomes" id="UP001310890"/>
    </source>
</evidence>
<comment type="cofactor">
    <cofactor evidence="1">
        <name>Zn(2+)</name>
        <dbReference type="ChEBI" id="CHEBI:29105"/>
    </cofactor>
</comment>
<dbReference type="EMBL" id="JAVRRL010000031">
    <property type="protein sequence ID" value="KAK5112329.1"/>
    <property type="molecule type" value="Genomic_DNA"/>
</dbReference>
<dbReference type="GO" id="GO:0016491">
    <property type="term" value="F:oxidoreductase activity"/>
    <property type="evidence" value="ECO:0007669"/>
    <property type="project" value="UniProtKB-KW"/>
</dbReference>
<keyword evidence="5" id="KW-0560">Oxidoreductase</keyword>
<keyword evidence="4" id="KW-0862">Zinc</keyword>
<dbReference type="InterPro" id="IPR036291">
    <property type="entry name" value="NAD(P)-bd_dom_sf"/>
</dbReference>
<dbReference type="InterPro" id="IPR013149">
    <property type="entry name" value="ADH-like_C"/>
</dbReference>
<comment type="caution">
    <text evidence="7">The sequence shown here is derived from an EMBL/GenBank/DDBJ whole genome shotgun (WGS) entry which is preliminary data.</text>
</comment>
<dbReference type="Pfam" id="PF08240">
    <property type="entry name" value="ADH_N"/>
    <property type="match status" value="1"/>
</dbReference>
<evidence type="ECO:0000256" key="2">
    <source>
        <dbReference type="ARBA" id="ARBA00008072"/>
    </source>
</evidence>
<gene>
    <name evidence="7" type="ORF">LTR62_004292</name>
</gene>
<dbReference type="InterPro" id="IPR013154">
    <property type="entry name" value="ADH-like_N"/>
</dbReference>
<evidence type="ECO:0000313" key="7">
    <source>
        <dbReference type="EMBL" id="KAK5112329.1"/>
    </source>
</evidence>
<sequence length="349" mass="36927">MKVVQVVGYHEDLKMGEAEQPKATGPLDVIVKIGAAGTDLHILEGQWADKSNVKLPYTIGHENAGWQVHEIGNGVTNLKIGDKVILHPLMTCGLCTACRFGDDVHCEASSFPGVDVNGGYAEYLKTTARSAIKLDDSLEPADVAALADAGLTAYHAVAKAARLLRPGNFCVIIGAGGLGHIGIQVAKAISAATLIVLDRNEAALKLAKELGADHVVQSGPNDDFVKKVQEITGGKGAEAVIDFVAEGGSTSTGVQMIRRAGNYYVVGYGENINVPTIDIISTEINFIGNLVGSYNVRLYEVVNDLAELMVLAAQGKVKLHTSKYKLDDFQKAIDDLSAGKVRGRAILVP</sequence>
<name>A0AAN7THY7_9PEZI</name>
<dbReference type="PANTHER" id="PTHR42940:SF8">
    <property type="entry name" value="VACUOLAR PROTEIN SORTING-ASSOCIATED PROTEIN 11"/>
    <property type="match status" value="1"/>
</dbReference>
<dbReference type="InterPro" id="IPR011032">
    <property type="entry name" value="GroES-like_sf"/>
</dbReference>
<dbReference type="InterPro" id="IPR020843">
    <property type="entry name" value="ER"/>
</dbReference>
<dbReference type="AlphaFoldDB" id="A0AAN7THY7"/>
<dbReference type="Pfam" id="PF00107">
    <property type="entry name" value="ADH_zinc_N"/>
    <property type="match status" value="1"/>
</dbReference>
<dbReference type="SUPFAM" id="SSF51735">
    <property type="entry name" value="NAD(P)-binding Rossmann-fold domains"/>
    <property type="match status" value="1"/>
</dbReference>